<sequence>MRKNYASLIEKVKNRNNPDSINESVLFNKAFSDELGQLKSSGKQVLEYVRRSMSGVEPRYTERTFEAGDKVRGHLKKNNSSADYRYQGSVMSVRLQTNLDILV</sequence>
<dbReference type="Proteomes" id="UP000254282">
    <property type="component" value="Unassembled WGS sequence"/>
</dbReference>
<dbReference type="EMBL" id="UFVR01000004">
    <property type="protein sequence ID" value="SUX48815.1"/>
    <property type="molecule type" value="Genomic_DNA"/>
</dbReference>
<evidence type="ECO:0000313" key="2">
    <source>
        <dbReference type="Proteomes" id="UP000254282"/>
    </source>
</evidence>
<name>A0A381FQD2_9FLAO</name>
<protein>
    <submittedName>
        <fullName evidence="1">Uncharacterized protein</fullName>
    </submittedName>
</protein>
<evidence type="ECO:0000313" key="1">
    <source>
        <dbReference type="EMBL" id="SUX48815.1"/>
    </source>
</evidence>
<accession>A0A381FQD2</accession>
<proteinExistence type="predicted"/>
<reference evidence="1 2" key="1">
    <citation type="submission" date="2018-06" db="EMBL/GenBank/DDBJ databases">
        <authorList>
            <consortium name="Pathogen Informatics"/>
            <person name="Doyle S."/>
        </authorList>
    </citation>
    <scope>NUCLEOTIDE SEQUENCE [LARGE SCALE GENOMIC DNA]</scope>
    <source>
        <strain evidence="1 2">NCTC13532</strain>
    </source>
</reference>
<dbReference type="AlphaFoldDB" id="A0A381FQD2"/>
<gene>
    <name evidence="1" type="ORF">NCTC13532_04426</name>
</gene>
<dbReference type="RefSeq" id="WP_115621811.1">
    <property type="nucleotide sequence ID" value="NZ_UFVR01000004.1"/>
</dbReference>
<organism evidence="1 2">
    <name type="scientific">Chryseobacterium indoltheticum</name>
    <dbReference type="NCBI Taxonomy" id="254"/>
    <lineage>
        <taxon>Bacteria</taxon>
        <taxon>Pseudomonadati</taxon>
        <taxon>Bacteroidota</taxon>
        <taxon>Flavobacteriia</taxon>
        <taxon>Flavobacteriales</taxon>
        <taxon>Weeksellaceae</taxon>
        <taxon>Chryseobacterium group</taxon>
        <taxon>Chryseobacterium</taxon>
    </lineage>
</organism>